<dbReference type="HAMAP" id="MF_00059">
    <property type="entry name" value="RNApol_bact_RpoA"/>
    <property type="match status" value="1"/>
</dbReference>
<evidence type="ECO:0000256" key="5">
    <source>
        <dbReference type="ARBA" id="ARBA00022679"/>
    </source>
</evidence>
<reference evidence="13" key="2">
    <citation type="journal article" date="2021" name="Microbiome">
        <title>Successional dynamics and alternative stable states in a saline activated sludge microbial community over 9 years.</title>
        <authorList>
            <person name="Wang Y."/>
            <person name="Ye J."/>
            <person name="Ju F."/>
            <person name="Liu L."/>
            <person name="Boyd J.A."/>
            <person name="Deng Y."/>
            <person name="Parks D.H."/>
            <person name="Jiang X."/>
            <person name="Yin X."/>
            <person name="Woodcroft B.J."/>
            <person name="Tyson G.W."/>
            <person name="Hugenholtz P."/>
            <person name="Polz M.F."/>
            <person name="Zhang T."/>
        </authorList>
    </citation>
    <scope>NUCLEOTIDE SEQUENCE</scope>
    <source>
        <strain evidence="13">HKST-UBA79</strain>
    </source>
</reference>
<protein>
    <recommendedName>
        <fullName evidence="3 11">DNA-directed RNA polymerase subunit alpha</fullName>
        <shortName evidence="11">RNAP subunit alpha</shortName>
        <ecNumber evidence="2 11">2.7.7.6</ecNumber>
    </recommendedName>
    <alternativeName>
        <fullName evidence="9 11">RNA polymerase subunit alpha</fullName>
    </alternativeName>
    <alternativeName>
        <fullName evidence="8 11">Transcriptase subunit alpha</fullName>
    </alternativeName>
</protein>
<dbReference type="InterPro" id="IPR011263">
    <property type="entry name" value="DNA-dir_RNA_pol_RpoA/D/Rpb3"/>
</dbReference>
<dbReference type="EMBL" id="JAGQNX010000048">
    <property type="protein sequence ID" value="MCA9308207.1"/>
    <property type="molecule type" value="Genomic_DNA"/>
</dbReference>
<dbReference type="Gene3D" id="2.170.120.12">
    <property type="entry name" value="DNA-directed RNA polymerase, insert domain"/>
    <property type="match status" value="1"/>
</dbReference>
<keyword evidence="6 11" id="KW-0548">Nucleotidyltransferase</keyword>
<dbReference type="InterPro" id="IPR011262">
    <property type="entry name" value="DNA-dir_RNA_pol_insert"/>
</dbReference>
<dbReference type="GO" id="GO:0003677">
    <property type="term" value="F:DNA binding"/>
    <property type="evidence" value="ECO:0007669"/>
    <property type="project" value="UniProtKB-UniRule"/>
</dbReference>
<comment type="function">
    <text evidence="11">DNA-dependent RNA polymerase catalyzes the transcription of DNA into RNA using the four ribonucleoside triphosphates as substrates.</text>
</comment>
<evidence type="ECO:0000256" key="9">
    <source>
        <dbReference type="ARBA" id="ARBA00033070"/>
    </source>
</evidence>
<sequence length="312" mass="33779">MKLLPQDVNIKKVSHKGNESVFSFSPLPTGFGHTLGNTLRRVLLTSLDGAAVTQLAINGASHQFTTVEGVQEDVVELTLNFKQLRVKSYSQNPVTLKISKKGAGPVTAADIETNAEVEVLNKDLHLATLASDKSKLEVELVVETGIGYSPSEDREVSKVGVILLDALFSPVIKAHYDVEPARLGKNVNLDNLVLTVQTDGSISPEEAVKSASTVLRDFFHKFSDGTDPEDAVVVVSDVEVEEASVLAPVSSEDVSLEELRLPTRTINALRKHGINTLHELANKSSDDLADIKNLGEKSIQEIKKLLDKEGLK</sequence>
<dbReference type="EC" id="2.7.7.6" evidence="2 11"/>
<dbReference type="GO" id="GO:0000428">
    <property type="term" value="C:DNA-directed RNA polymerase complex"/>
    <property type="evidence" value="ECO:0007669"/>
    <property type="project" value="UniProtKB-KW"/>
</dbReference>
<feature type="domain" description="DNA-directed RNA polymerase RpoA/D/Rpb3-type" evidence="12">
    <location>
        <begin position="19"/>
        <end position="225"/>
    </location>
</feature>
<dbReference type="Pfam" id="PF01193">
    <property type="entry name" value="RNA_pol_L"/>
    <property type="match status" value="1"/>
</dbReference>
<evidence type="ECO:0000259" key="12">
    <source>
        <dbReference type="SMART" id="SM00662"/>
    </source>
</evidence>
<dbReference type="Gene3D" id="1.10.150.20">
    <property type="entry name" value="5' to 3' exonuclease, C-terminal subdomain"/>
    <property type="match status" value="1"/>
</dbReference>
<evidence type="ECO:0000256" key="8">
    <source>
        <dbReference type="ARBA" id="ARBA00032524"/>
    </source>
</evidence>
<comment type="domain">
    <text evidence="11">The N-terminal domain is essential for RNAP assembly and basal transcription, whereas the C-terminal domain is involved in interaction with transcriptional regulators and with upstream promoter elements.</text>
</comment>
<dbReference type="GO" id="GO:0046983">
    <property type="term" value="F:protein dimerization activity"/>
    <property type="evidence" value="ECO:0007669"/>
    <property type="project" value="InterPro"/>
</dbReference>
<reference evidence="13" key="1">
    <citation type="submission" date="2020-04" db="EMBL/GenBank/DDBJ databases">
        <authorList>
            <person name="Zhang T."/>
        </authorList>
    </citation>
    <scope>NUCLEOTIDE SEQUENCE</scope>
    <source>
        <strain evidence="13">HKST-UBA79</strain>
    </source>
</reference>
<dbReference type="Proteomes" id="UP000740557">
    <property type="component" value="Unassembled WGS sequence"/>
</dbReference>
<proteinExistence type="inferred from homology"/>
<evidence type="ECO:0000256" key="7">
    <source>
        <dbReference type="ARBA" id="ARBA00023163"/>
    </source>
</evidence>
<comment type="catalytic activity">
    <reaction evidence="10 11">
        <text>RNA(n) + a ribonucleoside 5'-triphosphate = RNA(n+1) + diphosphate</text>
        <dbReference type="Rhea" id="RHEA:21248"/>
        <dbReference type="Rhea" id="RHEA-COMP:14527"/>
        <dbReference type="Rhea" id="RHEA-COMP:17342"/>
        <dbReference type="ChEBI" id="CHEBI:33019"/>
        <dbReference type="ChEBI" id="CHEBI:61557"/>
        <dbReference type="ChEBI" id="CHEBI:140395"/>
        <dbReference type="EC" id="2.7.7.6"/>
    </reaction>
</comment>
<evidence type="ECO:0000256" key="3">
    <source>
        <dbReference type="ARBA" id="ARBA00015972"/>
    </source>
</evidence>
<dbReference type="CDD" id="cd06928">
    <property type="entry name" value="RNAP_alpha_NTD"/>
    <property type="match status" value="1"/>
</dbReference>
<keyword evidence="4 11" id="KW-0240">DNA-directed RNA polymerase</keyword>
<comment type="similarity">
    <text evidence="1 11">Belongs to the RNA polymerase alpha chain family.</text>
</comment>
<comment type="subunit">
    <text evidence="11">Homodimer. The RNAP catalytic core consists of 2 alpha, 1 beta, 1 beta' and 1 omega subunit. When a sigma factor is associated with the core the holoenzyme is formed, which can initiate transcription.</text>
</comment>
<name>A0A955J2B3_UNCKA</name>
<dbReference type="GO" id="GO:0005737">
    <property type="term" value="C:cytoplasm"/>
    <property type="evidence" value="ECO:0007669"/>
    <property type="project" value="UniProtKB-ARBA"/>
</dbReference>
<dbReference type="InterPro" id="IPR036643">
    <property type="entry name" value="RNApol_insert_sf"/>
</dbReference>
<evidence type="ECO:0000256" key="6">
    <source>
        <dbReference type="ARBA" id="ARBA00022695"/>
    </source>
</evidence>
<evidence type="ECO:0000256" key="1">
    <source>
        <dbReference type="ARBA" id="ARBA00007123"/>
    </source>
</evidence>
<feature type="region of interest" description="Alpha C-terminal domain (alpha-CTD)" evidence="11">
    <location>
        <begin position="246"/>
        <end position="312"/>
    </location>
</feature>
<feature type="region of interest" description="Alpha N-terminal domain (alpha-NTD)" evidence="11">
    <location>
        <begin position="1"/>
        <end position="229"/>
    </location>
</feature>
<dbReference type="InterPro" id="IPR011260">
    <property type="entry name" value="RNAP_asu_C"/>
</dbReference>
<dbReference type="Pfam" id="PF01000">
    <property type="entry name" value="RNA_pol_A_bac"/>
    <property type="match status" value="1"/>
</dbReference>
<evidence type="ECO:0000256" key="4">
    <source>
        <dbReference type="ARBA" id="ARBA00022478"/>
    </source>
</evidence>
<dbReference type="InterPro" id="IPR011773">
    <property type="entry name" value="DNA-dir_RpoA"/>
</dbReference>
<organism evidence="13 14">
    <name type="scientific">candidate division WWE3 bacterium</name>
    <dbReference type="NCBI Taxonomy" id="2053526"/>
    <lineage>
        <taxon>Bacteria</taxon>
        <taxon>Katanobacteria</taxon>
    </lineage>
</organism>
<dbReference type="SUPFAM" id="SSF47789">
    <property type="entry name" value="C-terminal domain of RNA polymerase alpha subunit"/>
    <property type="match status" value="1"/>
</dbReference>
<gene>
    <name evidence="11" type="primary">rpoA</name>
    <name evidence="13" type="ORF">KC980_01730</name>
</gene>
<dbReference type="FunFam" id="2.170.120.12:FF:000001">
    <property type="entry name" value="DNA-directed RNA polymerase subunit alpha"/>
    <property type="match status" value="1"/>
</dbReference>
<comment type="caution">
    <text evidence="13">The sequence shown here is derived from an EMBL/GenBank/DDBJ whole genome shotgun (WGS) entry which is preliminary data.</text>
</comment>
<dbReference type="SMART" id="SM00662">
    <property type="entry name" value="RPOLD"/>
    <property type="match status" value="1"/>
</dbReference>
<dbReference type="AlphaFoldDB" id="A0A955J2B3"/>
<dbReference type="GO" id="GO:0003899">
    <property type="term" value="F:DNA-directed RNA polymerase activity"/>
    <property type="evidence" value="ECO:0007669"/>
    <property type="project" value="UniProtKB-UniRule"/>
</dbReference>
<dbReference type="NCBIfam" id="NF003519">
    <property type="entry name" value="PRK05182.2-5"/>
    <property type="match status" value="1"/>
</dbReference>
<dbReference type="SUPFAM" id="SSF55257">
    <property type="entry name" value="RBP11-like subunits of RNA polymerase"/>
    <property type="match status" value="1"/>
</dbReference>
<dbReference type="InterPro" id="IPR036603">
    <property type="entry name" value="RBP11-like"/>
</dbReference>
<dbReference type="NCBIfam" id="TIGR02027">
    <property type="entry name" value="rpoA"/>
    <property type="match status" value="1"/>
</dbReference>
<evidence type="ECO:0000313" key="14">
    <source>
        <dbReference type="Proteomes" id="UP000740557"/>
    </source>
</evidence>
<dbReference type="SUPFAM" id="SSF56553">
    <property type="entry name" value="Insert subdomain of RNA polymerase alpha subunit"/>
    <property type="match status" value="1"/>
</dbReference>
<dbReference type="GO" id="GO:0006351">
    <property type="term" value="P:DNA-templated transcription"/>
    <property type="evidence" value="ECO:0007669"/>
    <property type="project" value="UniProtKB-UniRule"/>
</dbReference>
<keyword evidence="5 11" id="KW-0808">Transferase</keyword>
<dbReference type="Pfam" id="PF03118">
    <property type="entry name" value="RNA_pol_A_CTD"/>
    <property type="match status" value="1"/>
</dbReference>
<evidence type="ECO:0000256" key="2">
    <source>
        <dbReference type="ARBA" id="ARBA00012418"/>
    </source>
</evidence>
<accession>A0A955J2B3</accession>
<evidence type="ECO:0000256" key="11">
    <source>
        <dbReference type="HAMAP-Rule" id="MF_00059"/>
    </source>
</evidence>
<dbReference type="Gene3D" id="3.30.1360.10">
    <property type="entry name" value="RNA polymerase, RBP11-like subunit"/>
    <property type="match status" value="1"/>
</dbReference>
<evidence type="ECO:0000313" key="13">
    <source>
        <dbReference type="EMBL" id="MCA9308207.1"/>
    </source>
</evidence>
<keyword evidence="7 11" id="KW-0804">Transcription</keyword>
<evidence type="ECO:0000256" key="10">
    <source>
        <dbReference type="ARBA" id="ARBA00048552"/>
    </source>
</evidence>